<dbReference type="Proteomes" id="UP001497525">
    <property type="component" value="Unassembled WGS sequence"/>
</dbReference>
<sequence>MMVLRECCYGELRSFICLEKRCRLAVNRADGMISVCGSFETYSSQMVEAQTEHGLHLSTRSIGYIFSLFSSISTMCSPVFTKTDDVRKDLINATSAYLKINGHEAEVKNYMNQAKTILRALLPPSFGTPALRPQVQAVWRGGYTNTPKRKLNVIRRALISALAERLSDQGFKHYVSNEACGVDFRDMWRSLEVEVSLKDGMLVLLTRSAKPYYTALPVNAQPYKIILNRLVEIAKDSKLPLLWKKIDKSQEFQKVLIKILEGYKFDLS</sequence>
<organism evidence="1 2">
    <name type="scientific">Calicophoron daubneyi</name>
    <name type="common">Rumen fluke</name>
    <name type="synonym">Paramphistomum daubneyi</name>
    <dbReference type="NCBI Taxonomy" id="300641"/>
    <lineage>
        <taxon>Eukaryota</taxon>
        <taxon>Metazoa</taxon>
        <taxon>Spiralia</taxon>
        <taxon>Lophotrochozoa</taxon>
        <taxon>Platyhelminthes</taxon>
        <taxon>Trematoda</taxon>
        <taxon>Digenea</taxon>
        <taxon>Plagiorchiida</taxon>
        <taxon>Pronocephalata</taxon>
        <taxon>Paramphistomoidea</taxon>
        <taxon>Paramphistomidae</taxon>
        <taxon>Calicophoron</taxon>
    </lineage>
</organism>
<dbReference type="EMBL" id="CAXLJL010000068">
    <property type="protein sequence ID" value="CAL5130592.1"/>
    <property type="molecule type" value="Genomic_DNA"/>
</dbReference>
<protein>
    <submittedName>
        <fullName evidence="1">Uncharacterized protein</fullName>
    </submittedName>
</protein>
<proteinExistence type="predicted"/>
<comment type="caution">
    <text evidence="1">The sequence shown here is derived from an EMBL/GenBank/DDBJ whole genome shotgun (WGS) entry which is preliminary data.</text>
</comment>
<reference evidence="1" key="1">
    <citation type="submission" date="2024-06" db="EMBL/GenBank/DDBJ databases">
        <authorList>
            <person name="Liu X."/>
            <person name="Lenzi L."/>
            <person name="Haldenby T S."/>
            <person name="Uol C."/>
        </authorList>
    </citation>
    <scope>NUCLEOTIDE SEQUENCE</scope>
</reference>
<name>A0AAV2T343_CALDB</name>
<evidence type="ECO:0000313" key="2">
    <source>
        <dbReference type="Proteomes" id="UP001497525"/>
    </source>
</evidence>
<accession>A0AAV2T343</accession>
<evidence type="ECO:0000313" key="1">
    <source>
        <dbReference type="EMBL" id="CAL5130592.1"/>
    </source>
</evidence>
<dbReference type="AlphaFoldDB" id="A0AAV2T343"/>
<gene>
    <name evidence="1" type="ORF">CDAUBV1_LOCUS2770</name>
</gene>